<accession>A0A1E3P653</accession>
<organism evidence="8 9">
    <name type="scientific">Wickerhamomyces anomalus (strain ATCC 58044 / CBS 1984 / NCYC 433 / NRRL Y-366-8)</name>
    <name type="common">Yeast</name>
    <name type="synonym">Hansenula anomala</name>
    <dbReference type="NCBI Taxonomy" id="683960"/>
    <lineage>
        <taxon>Eukaryota</taxon>
        <taxon>Fungi</taxon>
        <taxon>Dikarya</taxon>
        <taxon>Ascomycota</taxon>
        <taxon>Saccharomycotina</taxon>
        <taxon>Saccharomycetes</taxon>
        <taxon>Phaffomycetales</taxon>
        <taxon>Wickerhamomycetaceae</taxon>
        <taxon>Wickerhamomyces</taxon>
    </lineage>
</organism>
<dbReference type="RefSeq" id="XP_019039967.1">
    <property type="nucleotide sequence ID" value="XM_019180863.1"/>
</dbReference>
<evidence type="ECO:0000259" key="7">
    <source>
        <dbReference type="Pfam" id="PF04082"/>
    </source>
</evidence>
<dbReference type="InterPro" id="IPR051059">
    <property type="entry name" value="VerF-like"/>
</dbReference>
<dbReference type="GO" id="GO:0000785">
    <property type="term" value="C:chromatin"/>
    <property type="evidence" value="ECO:0007669"/>
    <property type="project" value="TreeGrafter"/>
</dbReference>
<evidence type="ECO:0000313" key="9">
    <source>
        <dbReference type="Proteomes" id="UP000094112"/>
    </source>
</evidence>
<keyword evidence="9" id="KW-1185">Reference proteome</keyword>
<name>A0A1E3P653_WICAA</name>
<dbReference type="PANTHER" id="PTHR40626:SF11">
    <property type="entry name" value="ZINC FINGER PROTEIN YPR022C"/>
    <property type="match status" value="1"/>
</dbReference>
<keyword evidence="2" id="KW-0479">Metal-binding</keyword>
<evidence type="ECO:0000256" key="5">
    <source>
        <dbReference type="ARBA" id="ARBA00022833"/>
    </source>
</evidence>
<protein>
    <recommendedName>
        <fullName evidence="7">Xylanolytic transcriptional activator regulatory domain-containing protein</fullName>
    </recommendedName>
</protein>
<dbReference type="CDD" id="cd12148">
    <property type="entry name" value="fungal_TF_MHR"/>
    <property type="match status" value="1"/>
</dbReference>
<dbReference type="PANTHER" id="PTHR40626">
    <property type="entry name" value="MIP31509P"/>
    <property type="match status" value="1"/>
</dbReference>
<dbReference type="GeneID" id="30198109"/>
<dbReference type="AlphaFoldDB" id="A0A1E3P653"/>
<dbReference type="GO" id="GO:0000978">
    <property type="term" value="F:RNA polymerase II cis-regulatory region sequence-specific DNA binding"/>
    <property type="evidence" value="ECO:0007669"/>
    <property type="project" value="InterPro"/>
</dbReference>
<evidence type="ECO:0000256" key="3">
    <source>
        <dbReference type="ARBA" id="ARBA00022737"/>
    </source>
</evidence>
<dbReference type="Proteomes" id="UP000094112">
    <property type="component" value="Unassembled WGS sequence"/>
</dbReference>
<evidence type="ECO:0000256" key="1">
    <source>
        <dbReference type="ARBA" id="ARBA00004123"/>
    </source>
</evidence>
<evidence type="ECO:0000256" key="2">
    <source>
        <dbReference type="ARBA" id="ARBA00022723"/>
    </source>
</evidence>
<dbReference type="GO" id="GO:0008270">
    <property type="term" value="F:zinc ion binding"/>
    <property type="evidence" value="ECO:0007669"/>
    <property type="project" value="UniProtKB-KW"/>
</dbReference>
<evidence type="ECO:0000256" key="4">
    <source>
        <dbReference type="ARBA" id="ARBA00022771"/>
    </source>
</evidence>
<dbReference type="GO" id="GO:0006351">
    <property type="term" value="P:DNA-templated transcription"/>
    <property type="evidence" value="ECO:0007669"/>
    <property type="project" value="InterPro"/>
</dbReference>
<dbReference type="GO" id="GO:0005634">
    <property type="term" value="C:nucleus"/>
    <property type="evidence" value="ECO:0007669"/>
    <property type="project" value="UniProtKB-SubCell"/>
</dbReference>
<dbReference type="EMBL" id="KV454209">
    <property type="protein sequence ID" value="ODQ60760.1"/>
    <property type="molecule type" value="Genomic_DNA"/>
</dbReference>
<reference evidence="8 9" key="1">
    <citation type="journal article" date="2016" name="Proc. Natl. Acad. Sci. U.S.A.">
        <title>Comparative genomics of biotechnologically important yeasts.</title>
        <authorList>
            <person name="Riley R."/>
            <person name="Haridas S."/>
            <person name="Wolfe K.H."/>
            <person name="Lopes M.R."/>
            <person name="Hittinger C.T."/>
            <person name="Goeker M."/>
            <person name="Salamov A.A."/>
            <person name="Wisecaver J.H."/>
            <person name="Long T.M."/>
            <person name="Calvey C.H."/>
            <person name="Aerts A.L."/>
            <person name="Barry K.W."/>
            <person name="Choi C."/>
            <person name="Clum A."/>
            <person name="Coughlan A.Y."/>
            <person name="Deshpande S."/>
            <person name="Douglass A.P."/>
            <person name="Hanson S.J."/>
            <person name="Klenk H.-P."/>
            <person name="LaButti K.M."/>
            <person name="Lapidus A."/>
            <person name="Lindquist E.A."/>
            <person name="Lipzen A.M."/>
            <person name="Meier-Kolthoff J.P."/>
            <person name="Ohm R.A."/>
            <person name="Otillar R.P."/>
            <person name="Pangilinan J.L."/>
            <person name="Peng Y."/>
            <person name="Rokas A."/>
            <person name="Rosa C.A."/>
            <person name="Scheuner C."/>
            <person name="Sibirny A.A."/>
            <person name="Slot J.C."/>
            <person name="Stielow J.B."/>
            <person name="Sun H."/>
            <person name="Kurtzman C.P."/>
            <person name="Blackwell M."/>
            <person name="Grigoriev I.V."/>
            <person name="Jeffries T.W."/>
        </authorList>
    </citation>
    <scope>NUCLEOTIDE SEQUENCE [LARGE SCALE GENOMIC DNA]</scope>
    <source>
        <strain evidence="9">ATCC 58044 / CBS 1984 / NCYC 433 / NRRL Y-366-8</strain>
    </source>
</reference>
<keyword evidence="4" id="KW-0863">Zinc-finger</keyword>
<comment type="subcellular location">
    <subcellularLocation>
        <location evidence="1">Nucleus</location>
    </subcellularLocation>
</comment>
<keyword evidence="6" id="KW-0539">Nucleus</keyword>
<sequence length="583" mass="67195">LELLESDLGNIPSFQGNSTLITSELMRRMLFLIPTLTSHEDFDATALELCLNIYWTTFHIQYPIIHKPSFNTLTAPPILILAMVLMGAALSNSIGNPFKDPLGMAMEIGIPLRWLIFKHRSPGASEPWEIQSLLILEVFEKHYSSRDLHERSSVHYAAKIEMMKRSTVLGGDPYATESKSHTELNETDQYVLWNKWIHAESMKRCALMAFCFDLNSLITSGHQASLYVNKLRLGLPCDDCLWEADIDTLKNLELPKNPEMVLTALKKLLKGEKVQTNSFGKKVMLFAVVSLMVQFELRDETMAMITDESTSDILKDVWRDKLSYALDSWKYNVNEGSCCDVSTLLVDLRVRKADSGTVYFDLNDTKCKYPSYHMAQIRLRIVNHDMLILAGLPLRMSVKVDDKDYKNVEMRLRKWAKSLDGRVSVVHAYLCVIECLLNFQDGVIDYRPDKDPVHERAHIINASVMIIWCYNFLERGPESDKFNEGLEEYNEDAFDYLVRIKEELDRNLVLDRGAFEYHMSIRKCAANLSSIDNLNNLASFFNIVSSLYTQCFWELGVEYSRLHHHCKERFMGKQDPFCKDMYN</sequence>
<gene>
    <name evidence="8" type="ORF">WICANDRAFT_20299</name>
</gene>
<keyword evidence="3" id="KW-0677">Repeat</keyword>
<evidence type="ECO:0000313" key="8">
    <source>
        <dbReference type="EMBL" id="ODQ60760.1"/>
    </source>
</evidence>
<evidence type="ECO:0000256" key="6">
    <source>
        <dbReference type="ARBA" id="ARBA00023242"/>
    </source>
</evidence>
<feature type="non-terminal residue" evidence="8">
    <location>
        <position position="1"/>
    </location>
</feature>
<dbReference type="OrthoDB" id="427030at2759"/>
<feature type="domain" description="Xylanolytic transcriptional activator regulatory" evidence="7">
    <location>
        <begin position="51"/>
        <end position="330"/>
    </location>
</feature>
<feature type="non-terminal residue" evidence="8">
    <location>
        <position position="583"/>
    </location>
</feature>
<dbReference type="GO" id="GO:0000981">
    <property type="term" value="F:DNA-binding transcription factor activity, RNA polymerase II-specific"/>
    <property type="evidence" value="ECO:0007669"/>
    <property type="project" value="InterPro"/>
</dbReference>
<dbReference type="InterPro" id="IPR007219">
    <property type="entry name" value="XnlR_reg_dom"/>
</dbReference>
<dbReference type="Pfam" id="PF04082">
    <property type="entry name" value="Fungal_trans"/>
    <property type="match status" value="1"/>
</dbReference>
<keyword evidence="5" id="KW-0862">Zinc</keyword>
<dbReference type="STRING" id="683960.A0A1E3P653"/>
<proteinExistence type="predicted"/>